<feature type="compositionally biased region" description="Polar residues" evidence="1">
    <location>
        <begin position="1"/>
        <end position="10"/>
    </location>
</feature>
<dbReference type="AlphaFoldDB" id="A0A699XG87"/>
<dbReference type="EMBL" id="BKCJ011840966">
    <property type="protein sequence ID" value="GFD57430.1"/>
    <property type="molecule type" value="Genomic_DNA"/>
</dbReference>
<feature type="region of interest" description="Disordered" evidence="1">
    <location>
        <begin position="1"/>
        <end position="36"/>
    </location>
</feature>
<reference evidence="2" key="1">
    <citation type="journal article" date="2019" name="Sci. Rep.">
        <title>Draft genome of Tanacetum cinerariifolium, the natural source of mosquito coil.</title>
        <authorList>
            <person name="Yamashiro T."/>
            <person name="Shiraishi A."/>
            <person name="Satake H."/>
            <person name="Nakayama K."/>
        </authorList>
    </citation>
    <scope>NUCLEOTIDE SEQUENCE</scope>
</reference>
<feature type="compositionally biased region" description="Acidic residues" evidence="1">
    <location>
        <begin position="27"/>
        <end position="36"/>
    </location>
</feature>
<sequence>SSHPHSQTPAQGIAGPSNHTDSIDLTQVDETEEEDEDKAKILAYAGLFANDDWIQYPSDESDGGDPDSNAVEVVDGSESGV</sequence>
<proteinExistence type="predicted"/>
<feature type="region of interest" description="Disordered" evidence="1">
    <location>
        <begin position="54"/>
        <end position="81"/>
    </location>
</feature>
<gene>
    <name evidence="2" type="ORF">Tci_929399</name>
</gene>
<comment type="caution">
    <text evidence="2">The sequence shown here is derived from an EMBL/GenBank/DDBJ whole genome shotgun (WGS) entry which is preliminary data.</text>
</comment>
<feature type="non-terminal residue" evidence="2">
    <location>
        <position position="1"/>
    </location>
</feature>
<name>A0A699XG87_TANCI</name>
<accession>A0A699XG87</accession>
<protein>
    <submittedName>
        <fullName evidence="2">Uncharacterized protein</fullName>
    </submittedName>
</protein>
<evidence type="ECO:0000256" key="1">
    <source>
        <dbReference type="SAM" id="MobiDB-lite"/>
    </source>
</evidence>
<organism evidence="2">
    <name type="scientific">Tanacetum cinerariifolium</name>
    <name type="common">Dalmatian daisy</name>
    <name type="synonym">Chrysanthemum cinerariifolium</name>
    <dbReference type="NCBI Taxonomy" id="118510"/>
    <lineage>
        <taxon>Eukaryota</taxon>
        <taxon>Viridiplantae</taxon>
        <taxon>Streptophyta</taxon>
        <taxon>Embryophyta</taxon>
        <taxon>Tracheophyta</taxon>
        <taxon>Spermatophyta</taxon>
        <taxon>Magnoliopsida</taxon>
        <taxon>eudicotyledons</taxon>
        <taxon>Gunneridae</taxon>
        <taxon>Pentapetalae</taxon>
        <taxon>asterids</taxon>
        <taxon>campanulids</taxon>
        <taxon>Asterales</taxon>
        <taxon>Asteraceae</taxon>
        <taxon>Asteroideae</taxon>
        <taxon>Anthemideae</taxon>
        <taxon>Anthemidinae</taxon>
        <taxon>Tanacetum</taxon>
    </lineage>
</organism>
<evidence type="ECO:0000313" key="2">
    <source>
        <dbReference type="EMBL" id="GFD57430.1"/>
    </source>
</evidence>